<accession>A0A7F5REC1</accession>
<keyword evidence="5" id="KW-0472">Membrane</keyword>
<dbReference type="PANTHER" id="PTHR24096">
    <property type="entry name" value="LONG-CHAIN-FATTY-ACID--COA LIGASE"/>
    <property type="match status" value="1"/>
</dbReference>
<gene>
    <name evidence="8" type="primary">LOC112905682</name>
</gene>
<evidence type="ECO:0000259" key="6">
    <source>
        <dbReference type="Pfam" id="PF00501"/>
    </source>
</evidence>
<comment type="similarity">
    <text evidence="2">Belongs to the ATP-dependent AMP-binding enzyme family.</text>
</comment>
<dbReference type="GO" id="GO:0016405">
    <property type="term" value="F:CoA-ligase activity"/>
    <property type="evidence" value="ECO:0007669"/>
    <property type="project" value="TreeGrafter"/>
</dbReference>
<keyword evidence="7" id="KW-1185">Reference proteome</keyword>
<evidence type="ECO:0000256" key="3">
    <source>
        <dbReference type="ARBA" id="ARBA00022598"/>
    </source>
</evidence>
<protein>
    <submittedName>
        <fullName evidence="8">Luciferin 4-monooxygenase-like</fullName>
    </submittedName>
</protein>
<evidence type="ECO:0000313" key="7">
    <source>
        <dbReference type="Proteomes" id="UP000192223"/>
    </source>
</evidence>
<feature type="domain" description="AMP-dependent synthetase/ligase" evidence="6">
    <location>
        <begin position="19"/>
        <end position="327"/>
    </location>
</feature>
<evidence type="ECO:0000256" key="2">
    <source>
        <dbReference type="ARBA" id="ARBA00006432"/>
    </source>
</evidence>
<dbReference type="Pfam" id="PF00501">
    <property type="entry name" value="AMP-binding"/>
    <property type="match status" value="1"/>
</dbReference>
<dbReference type="GO" id="GO:0005777">
    <property type="term" value="C:peroxisome"/>
    <property type="evidence" value="ECO:0007669"/>
    <property type="project" value="UniProtKB-SubCell"/>
</dbReference>
<dbReference type="SUPFAM" id="SSF56801">
    <property type="entry name" value="Acetyl-CoA synthetase-like"/>
    <property type="match status" value="1"/>
</dbReference>
<dbReference type="RefSeq" id="XP_025834326.1">
    <property type="nucleotide sequence ID" value="XM_025978541.1"/>
</dbReference>
<dbReference type="InterPro" id="IPR042099">
    <property type="entry name" value="ANL_N_sf"/>
</dbReference>
<evidence type="ECO:0000313" key="8">
    <source>
        <dbReference type="RefSeq" id="XP_025834326.1"/>
    </source>
</evidence>
<dbReference type="Gene3D" id="3.40.50.12780">
    <property type="entry name" value="N-terminal domain of ligase-like"/>
    <property type="match status" value="1"/>
</dbReference>
<reference evidence="8" key="1">
    <citation type="submission" date="2025-08" db="UniProtKB">
        <authorList>
            <consortium name="RefSeq"/>
        </authorList>
    </citation>
    <scope>IDENTIFICATION</scope>
    <source>
        <tissue evidence="8">Entire body</tissue>
    </source>
</reference>
<keyword evidence="5" id="KW-1133">Transmembrane helix</keyword>
<dbReference type="InParanoid" id="A0A7F5REC1"/>
<dbReference type="InterPro" id="IPR000873">
    <property type="entry name" value="AMP-dep_synth/lig_dom"/>
</dbReference>
<dbReference type="InterPro" id="IPR020845">
    <property type="entry name" value="AMP-binding_CS"/>
</dbReference>
<dbReference type="PANTHER" id="PTHR24096:SF149">
    <property type="entry name" value="AMP-BINDING DOMAIN-CONTAINING PROTEIN-RELATED"/>
    <property type="match status" value="1"/>
</dbReference>
<dbReference type="OrthoDB" id="10253869at2759"/>
<proteinExistence type="inferred from homology"/>
<dbReference type="Proteomes" id="UP000192223">
    <property type="component" value="Unplaced"/>
</dbReference>
<dbReference type="KEGG" id="apln:112905682"/>
<name>A0A7F5REC1_AGRPL</name>
<dbReference type="GeneID" id="112905682"/>
<evidence type="ECO:0000256" key="4">
    <source>
        <dbReference type="ARBA" id="ARBA00023140"/>
    </source>
</evidence>
<organism evidence="7 8">
    <name type="scientific">Agrilus planipennis</name>
    <name type="common">Emerald ash borer</name>
    <name type="synonym">Agrilus marcopoli</name>
    <dbReference type="NCBI Taxonomy" id="224129"/>
    <lineage>
        <taxon>Eukaryota</taxon>
        <taxon>Metazoa</taxon>
        <taxon>Ecdysozoa</taxon>
        <taxon>Arthropoda</taxon>
        <taxon>Hexapoda</taxon>
        <taxon>Insecta</taxon>
        <taxon>Pterygota</taxon>
        <taxon>Neoptera</taxon>
        <taxon>Endopterygota</taxon>
        <taxon>Coleoptera</taxon>
        <taxon>Polyphaga</taxon>
        <taxon>Elateriformia</taxon>
        <taxon>Buprestoidea</taxon>
        <taxon>Buprestidae</taxon>
        <taxon>Agrilinae</taxon>
        <taxon>Agrilus</taxon>
    </lineage>
</organism>
<dbReference type="AlphaFoldDB" id="A0A7F5REC1"/>
<keyword evidence="5" id="KW-0812">Transmembrane</keyword>
<feature type="transmembrane region" description="Helical" evidence="5">
    <location>
        <begin position="183"/>
        <end position="207"/>
    </location>
</feature>
<comment type="subcellular location">
    <subcellularLocation>
        <location evidence="1">Peroxisome</location>
    </subcellularLocation>
</comment>
<evidence type="ECO:0000256" key="1">
    <source>
        <dbReference type="ARBA" id="ARBA00004275"/>
    </source>
</evidence>
<sequence length="330" mass="36859">MYIDGITHEEDKFNNFLTICIRTALHMRKEGFIPQDKVTICTFNTLNSAVPLIASFFTGVIPSTIDPTFSEDDCKHFLQMLKPKAIFVGSDSVDLIVNSLKASNLKSKIIVLGPSNDYESFDNYLAPIDGEESFEPHDAINWKDTAVILFSSGTTGKPKGICLNHSFLINSAQMKKHAKGVKVLFYSSLYWVTQVGLTIANILYGFIKVVCPRYDGPASFCRVAQDCKLQAVFLPFPYLVDVTEYCQNQNITLHLNEITMGGTPVTEKHLRLAAETFPNTRLLNCYGQTEVGPTTAYPRHENYVKLMKEKLFKLSCGKTVQGAIIKVNSN</sequence>
<keyword evidence="3" id="KW-0436">Ligase</keyword>
<evidence type="ECO:0000256" key="5">
    <source>
        <dbReference type="SAM" id="Phobius"/>
    </source>
</evidence>
<dbReference type="PROSITE" id="PS00455">
    <property type="entry name" value="AMP_BINDING"/>
    <property type="match status" value="1"/>
</dbReference>
<keyword evidence="4" id="KW-0576">Peroxisome</keyword>